<dbReference type="InterPro" id="IPR005119">
    <property type="entry name" value="LysR_subst-bd"/>
</dbReference>
<dbReference type="PROSITE" id="PS50931">
    <property type="entry name" value="HTH_LYSR"/>
    <property type="match status" value="1"/>
</dbReference>
<dbReference type="GO" id="GO:0043565">
    <property type="term" value="F:sequence-specific DNA binding"/>
    <property type="evidence" value="ECO:0007669"/>
    <property type="project" value="TreeGrafter"/>
</dbReference>
<keyword evidence="4" id="KW-0804">Transcription</keyword>
<dbReference type="Proteomes" id="UP000293671">
    <property type="component" value="Unassembled WGS sequence"/>
</dbReference>
<comment type="caution">
    <text evidence="6">The sequence shown here is derived from an EMBL/GenBank/DDBJ whole genome shotgun (WGS) entry which is preliminary data.</text>
</comment>
<dbReference type="CDD" id="cd08432">
    <property type="entry name" value="PBP2_GcdR_TrpI_HvrB_AmpR_like"/>
    <property type="match status" value="1"/>
</dbReference>
<evidence type="ECO:0000259" key="5">
    <source>
        <dbReference type="PROSITE" id="PS50931"/>
    </source>
</evidence>
<reference evidence="6 7" key="1">
    <citation type="submission" date="2019-02" db="EMBL/GenBank/DDBJ databases">
        <title>Genomic Encyclopedia of Type Strains, Phase IV (KMG-IV): sequencing the most valuable type-strain genomes for metagenomic binning, comparative biology and taxonomic classification.</title>
        <authorList>
            <person name="Goeker M."/>
        </authorList>
    </citation>
    <scope>NUCLEOTIDE SEQUENCE [LARGE SCALE GENOMIC DNA]</scope>
    <source>
        <strain evidence="6 7">DSM 19570</strain>
    </source>
</reference>
<dbReference type="InterPro" id="IPR036390">
    <property type="entry name" value="WH_DNA-bd_sf"/>
</dbReference>
<dbReference type="OrthoDB" id="8688993at2"/>
<dbReference type="InterPro" id="IPR036388">
    <property type="entry name" value="WH-like_DNA-bd_sf"/>
</dbReference>
<keyword evidence="2" id="KW-0805">Transcription regulation</keyword>
<comment type="similarity">
    <text evidence="1">Belongs to the LysR transcriptional regulatory family.</text>
</comment>
<dbReference type="Gene3D" id="3.40.190.10">
    <property type="entry name" value="Periplasmic binding protein-like II"/>
    <property type="match status" value="2"/>
</dbReference>
<evidence type="ECO:0000256" key="1">
    <source>
        <dbReference type="ARBA" id="ARBA00009437"/>
    </source>
</evidence>
<dbReference type="Gene3D" id="1.10.10.10">
    <property type="entry name" value="Winged helix-like DNA-binding domain superfamily/Winged helix DNA-binding domain"/>
    <property type="match status" value="1"/>
</dbReference>
<dbReference type="Pfam" id="PF00126">
    <property type="entry name" value="HTH_1"/>
    <property type="match status" value="1"/>
</dbReference>
<protein>
    <submittedName>
        <fullName evidence="6">LysR family transcriptional regulator</fullName>
    </submittedName>
</protein>
<feature type="domain" description="HTH lysR-type" evidence="5">
    <location>
        <begin position="16"/>
        <end position="68"/>
    </location>
</feature>
<dbReference type="RefSeq" id="WP_130429962.1">
    <property type="nucleotide sequence ID" value="NZ_SHKP01000004.1"/>
</dbReference>
<proteinExistence type="inferred from homology"/>
<dbReference type="FunFam" id="1.10.10.10:FF:000001">
    <property type="entry name" value="LysR family transcriptional regulator"/>
    <property type="match status" value="1"/>
</dbReference>
<dbReference type="PANTHER" id="PTHR30537:SF74">
    <property type="entry name" value="HTH-TYPE TRANSCRIPTIONAL REGULATOR TRPI"/>
    <property type="match status" value="1"/>
</dbReference>
<dbReference type="EMBL" id="SHKP01000004">
    <property type="protein sequence ID" value="RZU02177.1"/>
    <property type="molecule type" value="Genomic_DNA"/>
</dbReference>
<dbReference type="PANTHER" id="PTHR30537">
    <property type="entry name" value="HTH-TYPE TRANSCRIPTIONAL REGULATOR"/>
    <property type="match status" value="1"/>
</dbReference>
<evidence type="ECO:0000256" key="3">
    <source>
        <dbReference type="ARBA" id="ARBA00023125"/>
    </source>
</evidence>
<dbReference type="PRINTS" id="PR00039">
    <property type="entry name" value="HTHLYSR"/>
</dbReference>
<evidence type="ECO:0000256" key="4">
    <source>
        <dbReference type="ARBA" id="ARBA00023163"/>
    </source>
</evidence>
<dbReference type="Pfam" id="PF03466">
    <property type="entry name" value="LysR_substrate"/>
    <property type="match status" value="1"/>
</dbReference>
<accession>A0A4Q7VZD2</accession>
<dbReference type="GO" id="GO:0006351">
    <property type="term" value="P:DNA-templated transcription"/>
    <property type="evidence" value="ECO:0007669"/>
    <property type="project" value="TreeGrafter"/>
</dbReference>
<dbReference type="SUPFAM" id="SSF46785">
    <property type="entry name" value="Winged helix' DNA-binding domain"/>
    <property type="match status" value="1"/>
</dbReference>
<evidence type="ECO:0000313" key="6">
    <source>
        <dbReference type="EMBL" id="RZU02177.1"/>
    </source>
</evidence>
<keyword evidence="3" id="KW-0238">DNA-binding</keyword>
<sequence>MNINRMRHRPLAIGPLRAFEAVARLNSFRAAAEELSLTQPAISRQIQSLEEEIGAQLFSRGTRHVALTGAGRLLLQTARPTLMRLDATVREIRSARGRRMVSVTTFASFASLWLIPRLPAFEREHPDIDIRILATDRLEALDQTELDVALRFGESSAVPAGTVPLFDEVVTPAISPALAARIAQGSAPPMARAADLVAHTLLEEDDVRPSARYLRWQHWLSRHGEPTLEPRRWLHLNFTHQQVQAAEEGQGVTLARLALSSEALDSGRLVEPFGADGRLAVPCAYWLARGEPDVQRPEVEDFLAWVLEQASRTRERLACTNS</sequence>
<evidence type="ECO:0000256" key="2">
    <source>
        <dbReference type="ARBA" id="ARBA00023015"/>
    </source>
</evidence>
<evidence type="ECO:0000313" key="7">
    <source>
        <dbReference type="Proteomes" id="UP000293671"/>
    </source>
</evidence>
<name>A0A4Q7VZD2_9BURK</name>
<organism evidence="6 7">
    <name type="scientific">Rivibacter subsaxonicus</name>
    <dbReference type="NCBI Taxonomy" id="457575"/>
    <lineage>
        <taxon>Bacteria</taxon>
        <taxon>Pseudomonadati</taxon>
        <taxon>Pseudomonadota</taxon>
        <taxon>Betaproteobacteria</taxon>
        <taxon>Burkholderiales</taxon>
        <taxon>Rivibacter</taxon>
    </lineage>
</organism>
<dbReference type="InterPro" id="IPR000847">
    <property type="entry name" value="LysR_HTH_N"/>
</dbReference>
<dbReference type="InterPro" id="IPR058163">
    <property type="entry name" value="LysR-type_TF_proteobact-type"/>
</dbReference>
<dbReference type="GO" id="GO:0003700">
    <property type="term" value="F:DNA-binding transcription factor activity"/>
    <property type="evidence" value="ECO:0007669"/>
    <property type="project" value="InterPro"/>
</dbReference>
<keyword evidence="7" id="KW-1185">Reference proteome</keyword>
<gene>
    <name evidence="6" type="ORF">EV670_0198</name>
</gene>
<dbReference type="AlphaFoldDB" id="A0A4Q7VZD2"/>
<dbReference type="SUPFAM" id="SSF53850">
    <property type="entry name" value="Periplasmic binding protein-like II"/>
    <property type="match status" value="1"/>
</dbReference>